<keyword evidence="4" id="KW-1185">Reference proteome</keyword>
<feature type="domain" description="Alpha/beta hydrolase fold-3" evidence="2">
    <location>
        <begin position="90"/>
        <end position="221"/>
    </location>
</feature>
<dbReference type="RefSeq" id="XP_007714754.1">
    <property type="nucleotide sequence ID" value="XM_007716564.1"/>
</dbReference>
<reference evidence="3 4" key="1">
    <citation type="journal article" date="2013" name="PLoS Genet.">
        <title>Comparative genome structure, secondary metabolite, and effector coding capacity across Cochliobolus pathogens.</title>
        <authorList>
            <person name="Condon B.J."/>
            <person name="Leng Y."/>
            <person name="Wu D."/>
            <person name="Bushley K.E."/>
            <person name="Ohm R.A."/>
            <person name="Otillar R."/>
            <person name="Martin J."/>
            <person name="Schackwitz W."/>
            <person name="Grimwood J."/>
            <person name="MohdZainudin N."/>
            <person name="Xue C."/>
            <person name="Wang R."/>
            <person name="Manning V.A."/>
            <person name="Dhillon B."/>
            <person name="Tu Z.J."/>
            <person name="Steffenson B.J."/>
            <person name="Salamov A."/>
            <person name="Sun H."/>
            <person name="Lowry S."/>
            <person name="LaButti K."/>
            <person name="Han J."/>
            <person name="Copeland A."/>
            <person name="Lindquist E."/>
            <person name="Barry K."/>
            <person name="Schmutz J."/>
            <person name="Baker S.E."/>
            <person name="Ciuffetti L.M."/>
            <person name="Grigoriev I.V."/>
            <person name="Zhong S."/>
            <person name="Turgeon B.G."/>
        </authorList>
    </citation>
    <scope>NUCLEOTIDE SEQUENCE [LARGE SCALE GENOMIC DNA]</scope>
    <source>
        <strain evidence="3 4">26-R-13</strain>
    </source>
</reference>
<accession>W6YI03</accession>
<dbReference type="PANTHER" id="PTHR48081">
    <property type="entry name" value="AB HYDROLASE SUPERFAMILY PROTEIN C4A8.06C"/>
    <property type="match status" value="1"/>
</dbReference>
<dbReference type="Proteomes" id="UP000053841">
    <property type="component" value="Unassembled WGS sequence"/>
</dbReference>
<gene>
    <name evidence="3" type="ORF">COCCADRAFT_38896</name>
</gene>
<dbReference type="eggNOG" id="KOG1515">
    <property type="taxonomic scope" value="Eukaryota"/>
</dbReference>
<protein>
    <recommendedName>
        <fullName evidence="2">Alpha/beta hydrolase fold-3 domain-containing protein</fullName>
    </recommendedName>
</protein>
<evidence type="ECO:0000256" key="1">
    <source>
        <dbReference type="ARBA" id="ARBA00022801"/>
    </source>
</evidence>
<dbReference type="InterPro" id="IPR029058">
    <property type="entry name" value="AB_hydrolase_fold"/>
</dbReference>
<dbReference type="AlphaFoldDB" id="W6YI03"/>
<evidence type="ECO:0000313" key="3">
    <source>
        <dbReference type="EMBL" id="EUC30966.1"/>
    </source>
</evidence>
<dbReference type="GeneID" id="19148870"/>
<evidence type="ECO:0000313" key="4">
    <source>
        <dbReference type="Proteomes" id="UP000053841"/>
    </source>
</evidence>
<sequence length="263" mass="28731">MGLSMDGDFVAAAAPVMSAMAGLKKPELHDVEGRRKFSSGMVPIKPTAKGVGVEKYTISASDGHQLLIYHYKRGDTMDQASPAPAIVLLKAADFRLDSSSISVMGESAGRNLAAAVALLARDRGLAPPLVKQILIYPILDDRNSLKGIRPTAYLGHELGRSRVLMFAAPARAESVKGLPPLYLDVEQLDLFMLKDLEYAIRFVNAGIETELHVYPGLLHGFDALVPSYPTSKMAMENRFRAIRKLNRDSYVNSVSISTRFENL</sequence>
<dbReference type="Pfam" id="PF07859">
    <property type="entry name" value="Abhydrolase_3"/>
    <property type="match status" value="1"/>
</dbReference>
<dbReference type="EMBL" id="KI964681">
    <property type="protein sequence ID" value="EUC30966.1"/>
    <property type="molecule type" value="Genomic_DNA"/>
</dbReference>
<dbReference type="HOGENOM" id="CLU_012494_6_1_1"/>
<dbReference type="STRING" id="930089.W6YI03"/>
<organism evidence="3 4">
    <name type="scientific">Cochliobolus carbonum (strain 26-R-13)</name>
    <name type="common">Maize leaf spot fungus</name>
    <name type="synonym">Bipolaris zeicola</name>
    <dbReference type="NCBI Taxonomy" id="930089"/>
    <lineage>
        <taxon>Eukaryota</taxon>
        <taxon>Fungi</taxon>
        <taxon>Dikarya</taxon>
        <taxon>Ascomycota</taxon>
        <taxon>Pezizomycotina</taxon>
        <taxon>Dothideomycetes</taxon>
        <taxon>Pleosporomycetidae</taxon>
        <taxon>Pleosporales</taxon>
        <taxon>Pleosporineae</taxon>
        <taxon>Pleosporaceae</taxon>
        <taxon>Bipolaris</taxon>
    </lineage>
</organism>
<dbReference type="SUPFAM" id="SSF53474">
    <property type="entry name" value="alpha/beta-Hydrolases"/>
    <property type="match status" value="1"/>
</dbReference>
<keyword evidence="1" id="KW-0378">Hydrolase</keyword>
<dbReference type="InterPro" id="IPR050300">
    <property type="entry name" value="GDXG_lipolytic_enzyme"/>
</dbReference>
<dbReference type="KEGG" id="bze:COCCADRAFT_38896"/>
<dbReference type="OrthoDB" id="433474at2759"/>
<name>W6YI03_COCC2</name>
<dbReference type="InterPro" id="IPR013094">
    <property type="entry name" value="AB_hydrolase_3"/>
</dbReference>
<dbReference type="Gene3D" id="3.40.50.1820">
    <property type="entry name" value="alpha/beta hydrolase"/>
    <property type="match status" value="1"/>
</dbReference>
<dbReference type="GO" id="GO:0016787">
    <property type="term" value="F:hydrolase activity"/>
    <property type="evidence" value="ECO:0007669"/>
    <property type="project" value="UniProtKB-KW"/>
</dbReference>
<evidence type="ECO:0000259" key="2">
    <source>
        <dbReference type="Pfam" id="PF07859"/>
    </source>
</evidence>
<dbReference type="PANTHER" id="PTHR48081:SF8">
    <property type="entry name" value="ALPHA_BETA HYDROLASE FOLD-3 DOMAIN-CONTAINING PROTEIN-RELATED"/>
    <property type="match status" value="1"/>
</dbReference>
<proteinExistence type="predicted"/>